<sequence>MKQFVLAMLLCITTFGIAQNSVTERTITTYGSVAIESKEVLYKTDINLSLENSYYADNPCTTVEELKSKYFEALKEKGVDTSKFIQDDLAYAATGYRKGGTTLHFETKDKDEILSVTSINMAQVMPSYVQVKDLVTEKQTKELVAAAIADAQKNAYLLAEASGEKIDRIYSISSYDLDGNSYWRTPSSEPSYLRLTVVYLLKD</sequence>
<dbReference type="EMBL" id="JABRWQ010000002">
    <property type="protein sequence ID" value="NRD22759.1"/>
    <property type="molecule type" value="Genomic_DNA"/>
</dbReference>
<dbReference type="Gene3D" id="3.30.110.170">
    <property type="entry name" value="Protein of unknown function (DUF541), domain 1"/>
    <property type="match status" value="1"/>
</dbReference>
<dbReference type="InterPro" id="IPR007497">
    <property type="entry name" value="SIMPL/DUF541"/>
</dbReference>
<comment type="caution">
    <text evidence="2">The sequence shown here is derived from an EMBL/GenBank/DDBJ whole genome shotgun (WGS) entry which is preliminary data.</text>
</comment>
<feature type="signal peptide" evidence="1">
    <location>
        <begin position="1"/>
        <end position="18"/>
    </location>
</feature>
<dbReference type="RefSeq" id="WP_173300392.1">
    <property type="nucleotide sequence ID" value="NZ_JABRWQ010000002.1"/>
</dbReference>
<keyword evidence="1" id="KW-0732">Signal</keyword>
<keyword evidence="3" id="KW-1185">Reference proteome</keyword>
<evidence type="ECO:0000256" key="1">
    <source>
        <dbReference type="SAM" id="SignalP"/>
    </source>
</evidence>
<gene>
    <name evidence="2" type="ORF">HNV10_05875</name>
</gene>
<dbReference type="Pfam" id="PF04402">
    <property type="entry name" value="SIMPL"/>
    <property type="match status" value="1"/>
</dbReference>
<accession>A0ABX2E4P5</accession>
<reference evidence="2 3" key="1">
    <citation type="journal article" date="2015" name="Int. J. Syst. Evol. Microbiol.">
        <title>Winogradskyella litoriviva sp. nov., isolated from coastal seawater.</title>
        <authorList>
            <person name="Nedashkovskaya O.I."/>
            <person name="Kukhlevskiy A.D."/>
            <person name="Zhukova N.V."/>
            <person name="Kim S.J."/>
            <person name="Rhee S.K."/>
            <person name="Mikhailov V.V."/>
        </authorList>
    </citation>
    <scope>NUCLEOTIDE SEQUENCE [LARGE SCALE GENOMIC DNA]</scope>
    <source>
        <strain evidence="2 3">KMM6491</strain>
    </source>
</reference>
<organism evidence="2 3">
    <name type="scientific">Winogradskyella litoriviva</name>
    <dbReference type="NCBI Taxonomy" id="1220182"/>
    <lineage>
        <taxon>Bacteria</taxon>
        <taxon>Pseudomonadati</taxon>
        <taxon>Bacteroidota</taxon>
        <taxon>Flavobacteriia</taxon>
        <taxon>Flavobacteriales</taxon>
        <taxon>Flavobacteriaceae</taxon>
        <taxon>Winogradskyella</taxon>
    </lineage>
</organism>
<feature type="chain" id="PRO_5047347563" evidence="1">
    <location>
        <begin position="19"/>
        <end position="203"/>
    </location>
</feature>
<dbReference type="Proteomes" id="UP000805085">
    <property type="component" value="Unassembled WGS sequence"/>
</dbReference>
<evidence type="ECO:0000313" key="2">
    <source>
        <dbReference type="EMBL" id="NRD22759.1"/>
    </source>
</evidence>
<proteinExistence type="predicted"/>
<evidence type="ECO:0000313" key="3">
    <source>
        <dbReference type="Proteomes" id="UP000805085"/>
    </source>
</evidence>
<protein>
    <submittedName>
        <fullName evidence="2">SIMPL domain-containing protein</fullName>
    </submittedName>
</protein>
<name>A0ABX2E4P5_9FLAO</name>